<dbReference type="InterPro" id="IPR051276">
    <property type="entry name" value="Saccharopine_DH-like_oxidrdct"/>
</dbReference>
<dbReference type="RefSeq" id="XP_065825656.1">
    <property type="nucleotide sequence ID" value="XM_065969584.1"/>
</dbReference>
<dbReference type="PANTHER" id="PTHR12286:SF5">
    <property type="entry name" value="SACCHAROPINE DEHYDROGENASE-LIKE OXIDOREDUCTASE"/>
    <property type="match status" value="1"/>
</dbReference>
<feature type="transmembrane region" description="Helical" evidence="2">
    <location>
        <begin position="302"/>
        <end position="320"/>
    </location>
</feature>
<comment type="similarity">
    <text evidence="1">Belongs to the saccharopine dehydrogenase family.</text>
</comment>
<dbReference type="InterPro" id="IPR036291">
    <property type="entry name" value="NAD(P)-bd_dom_sf"/>
</dbReference>
<reference evidence="4" key="2">
    <citation type="submission" date="2024-02" db="EMBL/GenBank/DDBJ databases">
        <title>Comparative genomics of Cryptococcus and Kwoniella reveals pathogenesis evolution and contrasting modes of karyotype evolution via chromosome fusion or intercentromeric recombination.</title>
        <authorList>
            <person name="Coelho M.A."/>
            <person name="David-Palma M."/>
            <person name="Shea T."/>
            <person name="Bowers K."/>
            <person name="McGinley-Smith S."/>
            <person name="Mohammad A.W."/>
            <person name="Gnirke A."/>
            <person name="Yurkov A.M."/>
            <person name="Nowrousian M."/>
            <person name="Sun S."/>
            <person name="Cuomo C.A."/>
            <person name="Heitman J."/>
        </authorList>
    </citation>
    <scope>NUCLEOTIDE SEQUENCE</scope>
    <source>
        <strain evidence="4">CBS 10117</strain>
    </source>
</reference>
<evidence type="ECO:0000259" key="3">
    <source>
        <dbReference type="Pfam" id="PF03435"/>
    </source>
</evidence>
<dbReference type="GO" id="GO:0005886">
    <property type="term" value="C:plasma membrane"/>
    <property type="evidence" value="ECO:0007669"/>
    <property type="project" value="TreeGrafter"/>
</dbReference>
<protein>
    <recommendedName>
        <fullName evidence="3">Saccharopine dehydrogenase NADP binding domain-containing protein</fullName>
    </recommendedName>
</protein>
<sequence>MSSKPRTRSSKKPTLIIYGATSYTARQLLAYLDTHPDSVSFDFILAGRNQQKLEQANNKLSQSREVVACQLDDPDGVRSLVAKGDIVVNLAGPFRWHNAEALISECAKTGKHYVDLCGESSWLATDIIPRYNNLAIQSKACIVPSCGFDSIPSDLTLYLAHKTLQARHPVLTISASQSFFKMKGGSMSGGTIQSMYSVAELPKDKRRSGEHDCIPKDGILPKTRSTILKLSYIMKIPNKARRYGSFFFMYPYNRTIVRRTQYLTNLFSGSNSGLASDSGSSTPKYGKEMKYEESMDIGRGKIGSSIFSFCLFFVFGLFYASKLIRKLCTYILPKAGEGVSDEQLFKASYAVTNLSTSTPLPDGRTVQISTTFKGQGDPGYLNTCYLLAESALALTLDKDKLPIPASKGGLLTPSIAMGDVLVDRLRKSGKFEISSEILGEDSDKKID</sequence>
<accession>A0AAJ8MKW0</accession>
<dbReference type="GO" id="GO:0005811">
    <property type="term" value="C:lipid droplet"/>
    <property type="evidence" value="ECO:0007669"/>
    <property type="project" value="TreeGrafter"/>
</dbReference>
<dbReference type="GO" id="GO:0009247">
    <property type="term" value="P:glycolipid biosynthetic process"/>
    <property type="evidence" value="ECO:0007669"/>
    <property type="project" value="TreeGrafter"/>
</dbReference>
<keyword evidence="2" id="KW-0812">Transmembrane</keyword>
<organism evidence="4 5">
    <name type="scientific">Kwoniella dejecticola CBS 10117</name>
    <dbReference type="NCBI Taxonomy" id="1296121"/>
    <lineage>
        <taxon>Eukaryota</taxon>
        <taxon>Fungi</taxon>
        <taxon>Dikarya</taxon>
        <taxon>Basidiomycota</taxon>
        <taxon>Agaricomycotina</taxon>
        <taxon>Tremellomycetes</taxon>
        <taxon>Tremellales</taxon>
        <taxon>Cryptococcaceae</taxon>
        <taxon>Kwoniella</taxon>
    </lineage>
</organism>
<dbReference type="AlphaFoldDB" id="A0AAJ8MKW0"/>
<keyword evidence="2" id="KW-0472">Membrane</keyword>
<dbReference type="GeneID" id="28970524"/>
<name>A0AAJ8MKW0_9TREE</name>
<feature type="domain" description="Saccharopine dehydrogenase NADP binding" evidence="3">
    <location>
        <begin position="16"/>
        <end position="118"/>
    </location>
</feature>
<dbReference type="Pfam" id="PF03435">
    <property type="entry name" value="Sacchrp_dh_NADP"/>
    <property type="match status" value="1"/>
</dbReference>
<dbReference type="GO" id="GO:0005739">
    <property type="term" value="C:mitochondrion"/>
    <property type="evidence" value="ECO:0007669"/>
    <property type="project" value="TreeGrafter"/>
</dbReference>
<dbReference type="EMBL" id="CP144538">
    <property type="protein sequence ID" value="WWC64807.1"/>
    <property type="molecule type" value="Genomic_DNA"/>
</dbReference>
<dbReference type="KEGG" id="kdj:28970524"/>
<evidence type="ECO:0000256" key="2">
    <source>
        <dbReference type="SAM" id="Phobius"/>
    </source>
</evidence>
<keyword evidence="5" id="KW-1185">Reference proteome</keyword>
<evidence type="ECO:0000256" key="1">
    <source>
        <dbReference type="ARBA" id="ARBA00038048"/>
    </source>
</evidence>
<dbReference type="Proteomes" id="UP000078595">
    <property type="component" value="Chromosome 9"/>
</dbReference>
<proteinExistence type="inferred from homology"/>
<dbReference type="PANTHER" id="PTHR12286">
    <property type="entry name" value="SACCHAROPINE DEHYDROGENASE-LIKE OXIDOREDUCTASE"/>
    <property type="match status" value="1"/>
</dbReference>
<evidence type="ECO:0000313" key="4">
    <source>
        <dbReference type="EMBL" id="WWC64807.1"/>
    </source>
</evidence>
<dbReference type="SUPFAM" id="SSF51735">
    <property type="entry name" value="NAD(P)-binding Rossmann-fold domains"/>
    <property type="match status" value="1"/>
</dbReference>
<dbReference type="Gene3D" id="3.40.50.720">
    <property type="entry name" value="NAD(P)-binding Rossmann-like Domain"/>
    <property type="match status" value="1"/>
</dbReference>
<gene>
    <name evidence="4" type="ORF">I303_107421</name>
</gene>
<keyword evidence="2" id="KW-1133">Transmembrane helix</keyword>
<evidence type="ECO:0000313" key="5">
    <source>
        <dbReference type="Proteomes" id="UP000078595"/>
    </source>
</evidence>
<dbReference type="InterPro" id="IPR005097">
    <property type="entry name" value="Sacchrp_dh_NADP-bd"/>
</dbReference>
<reference evidence="4" key="1">
    <citation type="submission" date="2013-07" db="EMBL/GenBank/DDBJ databases">
        <authorList>
            <consortium name="The Broad Institute Genome Sequencing Platform"/>
            <person name="Cuomo C."/>
            <person name="Litvintseva A."/>
            <person name="Chen Y."/>
            <person name="Heitman J."/>
            <person name="Sun S."/>
            <person name="Springer D."/>
            <person name="Dromer F."/>
            <person name="Young S.K."/>
            <person name="Zeng Q."/>
            <person name="Gargeya S."/>
            <person name="Fitzgerald M."/>
            <person name="Abouelleil A."/>
            <person name="Alvarado L."/>
            <person name="Berlin A.M."/>
            <person name="Chapman S.B."/>
            <person name="Dewar J."/>
            <person name="Goldberg J."/>
            <person name="Griggs A."/>
            <person name="Gujja S."/>
            <person name="Hansen M."/>
            <person name="Howarth C."/>
            <person name="Imamovic A."/>
            <person name="Larimer J."/>
            <person name="McCowan C."/>
            <person name="Murphy C."/>
            <person name="Pearson M."/>
            <person name="Priest M."/>
            <person name="Roberts A."/>
            <person name="Saif S."/>
            <person name="Shea T."/>
            <person name="Sykes S."/>
            <person name="Wortman J."/>
            <person name="Nusbaum C."/>
            <person name="Birren B."/>
        </authorList>
    </citation>
    <scope>NUCLEOTIDE SEQUENCE</scope>
    <source>
        <strain evidence="4">CBS 10117</strain>
    </source>
</reference>